<evidence type="ECO:0000313" key="1">
    <source>
        <dbReference type="EMBL" id="EJT68197.1"/>
    </source>
</evidence>
<organism evidence="1">
    <name type="scientific">Gaeumannomyces tritici (strain R3-111a-1)</name>
    <name type="common">Wheat and barley take-all root rot fungus</name>
    <name type="synonym">Gaeumannomyces graminis var. tritici</name>
    <dbReference type="NCBI Taxonomy" id="644352"/>
    <lineage>
        <taxon>Eukaryota</taxon>
        <taxon>Fungi</taxon>
        <taxon>Dikarya</taxon>
        <taxon>Ascomycota</taxon>
        <taxon>Pezizomycotina</taxon>
        <taxon>Sordariomycetes</taxon>
        <taxon>Sordariomycetidae</taxon>
        <taxon>Magnaporthales</taxon>
        <taxon>Magnaporthaceae</taxon>
        <taxon>Gaeumannomyces</taxon>
    </lineage>
</organism>
<evidence type="ECO:0000313" key="2">
    <source>
        <dbReference type="EnsemblFungi" id="EJT68197"/>
    </source>
</evidence>
<accession>J8TZL2</accession>
<reference evidence="1" key="2">
    <citation type="submission" date="2010-07" db="EMBL/GenBank/DDBJ databases">
        <authorList>
            <consortium name="The Broad Institute Genome Sequencing Platform"/>
            <consortium name="Broad Institute Genome Sequencing Center for Infectious Disease"/>
            <person name="Ma L.-J."/>
            <person name="Dead R."/>
            <person name="Young S."/>
            <person name="Zeng Q."/>
            <person name="Koehrsen M."/>
            <person name="Alvarado L."/>
            <person name="Berlin A."/>
            <person name="Chapman S.B."/>
            <person name="Chen Z."/>
            <person name="Freedman E."/>
            <person name="Gellesch M."/>
            <person name="Goldberg J."/>
            <person name="Griggs A."/>
            <person name="Gujja S."/>
            <person name="Heilman E.R."/>
            <person name="Heiman D."/>
            <person name="Hepburn T."/>
            <person name="Howarth C."/>
            <person name="Jen D."/>
            <person name="Larson L."/>
            <person name="Mehta T."/>
            <person name="Neiman D."/>
            <person name="Pearson M."/>
            <person name="Roberts A."/>
            <person name="Saif S."/>
            <person name="Shea T."/>
            <person name="Shenoy N."/>
            <person name="Sisk P."/>
            <person name="Stolte C."/>
            <person name="Sykes S."/>
            <person name="Walk T."/>
            <person name="White J."/>
            <person name="Yandava C."/>
            <person name="Haas B."/>
            <person name="Nusbaum C."/>
            <person name="Birren B."/>
        </authorList>
    </citation>
    <scope>NUCLEOTIDE SEQUENCE</scope>
    <source>
        <strain evidence="1">R3-111a-1</strain>
    </source>
</reference>
<proteinExistence type="predicted"/>
<dbReference type="RefSeq" id="XP_009230414.1">
    <property type="nucleotide sequence ID" value="XM_009232150.1"/>
</dbReference>
<feature type="non-terminal residue" evidence="1">
    <location>
        <position position="1"/>
    </location>
</feature>
<reference evidence="2" key="4">
    <citation type="journal article" date="2015" name="G3 (Bethesda)">
        <title>Genome sequences of three phytopathogenic species of the Magnaporthaceae family of fungi.</title>
        <authorList>
            <person name="Okagaki L.H."/>
            <person name="Nunes C.C."/>
            <person name="Sailsbery J."/>
            <person name="Clay B."/>
            <person name="Brown D."/>
            <person name="John T."/>
            <person name="Oh Y."/>
            <person name="Young N."/>
            <person name="Fitzgerald M."/>
            <person name="Haas B.J."/>
            <person name="Zeng Q."/>
            <person name="Young S."/>
            <person name="Adiconis X."/>
            <person name="Fan L."/>
            <person name="Levin J.Z."/>
            <person name="Mitchell T.K."/>
            <person name="Okubara P.A."/>
            <person name="Farman M.L."/>
            <person name="Kohn L.M."/>
            <person name="Birren B."/>
            <person name="Ma L.-J."/>
            <person name="Dean R.A."/>
        </authorList>
    </citation>
    <scope>NUCLEOTIDE SEQUENCE</scope>
    <source>
        <strain evidence="2">R3-111a-1</strain>
    </source>
</reference>
<protein>
    <submittedName>
        <fullName evidence="1 2">Uncharacterized protein</fullName>
    </submittedName>
</protein>
<dbReference type="GeneID" id="20354681"/>
<evidence type="ECO:0000313" key="3">
    <source>
        <dbReference type="Proteomes" id="UP000006039"/>
    </source>
</evidence>
<dbReference type="VEuPathDB" id="FungiDB:GGTG_14223"/>
<dbReference type="EMBL" id="GL385578">
    <property type="protein sequence ID" value="EJT68197.1"/>
    <property type="molecule type" value="Genomic_DNA"/>
</dbReference>
<reference evidence="2" key="5">
    <citation type="submission" date="2018-04" db="UniProtKB">
        <authorList>
            <consortium name="EnsemblFungi"/>
        </authorList>
    </citation>
    <scope>IDENTIFICATION</scope>
    <source>
        <strain evidence="2">R3-111a-1</strain>
    </source>
</reference>
<sequence length="158" mass="17526">ERQRMRGGCLLGGIENQQWLTQVKPFASRKKQVKHQCGTRVFAGSNGVGVRPGWVEGAAATRLLAPGDRQQGSETWTRQAAFASDSRSELGCPCSVWPISGGQGVRRCRGDVGVWSFDWKPLTNRAEEEKAAKKRWAARAVWEMQSRKQQSPSQAVGW</sequence>
<reference evidence="3" key="1">
    <citation type="submission" date="2010-07" db="EMBL/GenBank/DDBJ databases">
        <title>The genome sequence of Gaeumannomyces graminis var. tritici strain R3-111a-1.</title>
        <authorList>
            <consortium name="The Broad Institute Genome Sequencing Platform"/>
            <person name="Ma L.-J."/>
            <person name="Dead R."/>
            <person name="Young S."/>
            <person name="Zeng Q."/>
            <person name="Koehrsen M."/>
            <person name="Alvarado L."/>
            <person name="Berlin A."/>
            <person name="Chapman S.B."/>
            <person name="Chen Z."/>
            <person name="Freedman E."/>
            <person name="Gellesch M."/>
            <person name="Goldberg J."/>
            <person name="Griggs A."/>
            <person name="Gujja S."/>
            <person name="Heilman E.R."/>
            <person name="Heiman D."/>
            <person name="Hepburn T."/>
            <person name="Howarth C."/>
            <person name="Jen D."/>
            <person name="Larson L."/>
            <person name="Mehta T."/>
            <person name="Neiman D."/>
            <person name="Pearson M."/>
            <person name="Roberts A."/>
            <person name="Saif S."/>
            <person name="Shea T."/>
            <person name="Shenoy N."/>
            <person name="Sisk P."/>
            <person name="Stolte C."/>
            <person name="Sykes S."/>
            <person name="Walk T."/>
            <person name="White J."/>
            <person name="Yandava C."/>
            <person name="Haas B."/>
            <person name="Nusbaum C."/>
            <person name="Birren B."/>
        </authorList>
    </citation>
    <scope>NUCLEOTIDE SEQUENCE [LARGE SCALE GENOMIC DNA]</scope>
    <source>
        <strain evidence="3">R3-111a-1</strain>
    </source>
</reference>
<keyword evidence="3" id="KW-1185">Reference proteome</keyword>
<dbReference type="EnsemblFungi" id="EJT68197">
    <property type="protein sequence ID" value="EJT68197"/>
    <property type="gene ID" value="GGTG_14223"/>
</dbReference>
<name>J8TZL2_GAET3</name>
<reference evidence="1" key="3">
    <citation type="submission" date="2010-09" db="EMBL/GenBank/DDBJ databases">
        <title>Annotation of Gaeumannomyces graminis var. tritici R3-111a-1.</title>
        <authorList>
            <consortium name="The Broad Institute Genome Sequencing Platform"/>
            <person name="Ma L.-J."/>
            <person name="Dead R."/>
            <person name="Young S.K."/>
            <person name="Zeng Q."/>
            <person name="Gargeya S."/>
            <person name="Fitzgerald M."/>
            <person name="Haas B."/>
            <person name="Abouelleil A."/>
            <person name="Alvarado L."/>
            <person name="Arachchi H.M."/>
            <person name="Berlin A."/>
            <person name="Brown A."/>
            <person name="Chapman S.B."/>
            <person name="Chen Z."/>
            <person name="Dunbar C."/>
            <person name="Freedman E."/>
            <person name="Gearin G."/>
            <person name="Gellesch M."/>
            <person name="Goldberg J."/>
            <person name="Griggs A."/>
            <person name="Gujja S."/>
            <person name="Heiman D."/>
            <person name="Howarth C."/>
            <person name="Larson L."/>
            <person name="Lui A."/>
            <person name="MacDonald P.J.P."/>
            <person name="Mehta T."/>
            <person name="Montmayeur A."/>
            <person name="Murphy C."/>
            <person name="Neiman D."/>
            <person name="Pearson M."/>
            <person name="Priest M."/>
            <person name="Roberts A."/>
            <person name="Saif S."/>
            <person name="Shea T."/>
            <person name="Shenoy N."/>
            <person name="Sisk P."/>
            <person name="Stolte C."/>
            <person name="Sykes S."/>
            <person name="Yandava C."/>
            <person name="Wortman J."/>
            <person name="Nusbaum C."/>
            <person name="Birren B."/>
        </authorList>
    </citation>
    <scope>NUCLEOTIDE SEQUENCE</scope>
    <source>
        <strain evidence="1">R3-111a-1</strain>
    </source>
</reference>
<dbReference type="AlphaFoldDB" id="J8TZL2"/>
<gene>
    <name evidence="2" type="primary">20354681</name>
    <name evidence="1" type="ORF">GGTG_14223</name>
</gene>
<dbReference type="Proteomes" id="UP000006039">
    <property type="component" value="Unassembled WGS sequence"/>
</dbReference>